<dbReference type="Gene3D" id="3.40.50.1820">
    <property type="entry name" value="alpha/beta hydrolase"/>
    <property type="match status" value="1"/>
</dbReference>
<keyword evidence="3" id="KW-1185">Reference proteome</keyword>
<dbReference type="AlphaFoldDB" id="A0A169YL69"/>
<proteinExistence type="predicted"/>
<dbReference type="STRING" id="1081108.A0A169YL69"/>
<keyword evidence="1" id="KW-0812">Transmembrane</keyword>
<dbReference type="PANTHER" id="PTHR37471">
    <property type="entry name" value="UNNAMED PRODUCT"/>
    <property type="match status" value="1"/>
</dbReference>
<sequence length="533" mass="59580">MIGNSPPEWALIQVSVIIFRFTPLFYLLPLLALSAYSIYDPFATPHHTAQAVLIGLLLAEAVFYVFLYRPHLRVAATTEAVYPKALTKAERQALFQQCLAHAHDTALYLRGWFLNAPLDDIRRDNVREFLLWAFFETSDEDAAAAHNAELDGYVATLEDRMGRRFAPGRGTARSLRLTLEPVTTAYRSLAWYVVIALVDGVTHAFLRAHGFRFYGRSSAAEVRATFPPRPQELFSTYKSPAPALGYWYYGPNSQQQQQHQNAKPRTRASAAAEQKQGQQLPVVFFHGIGVGLLTYLRFLFDLVKAANAQSAQDGPGVRIIAVEMLPVSFRLTSPPLDKRAFLAAFASILDAHGWDEFAIVSHSYGSVPTTHILTADGEHTALSRRVEAATLVDPVTIMLQLPHVAYNFTRRRPRTAAEWQLWYFASADVGVATVLGRHFHWRQNIIWKEDLLRRPGGGGHRRVTVSLAAKDIIVNAPAVAEYLQEPEDDAAEGGQESRVGVLWFPELDHAQVFDTPSDYNKIIKCVLAEGKED</sequence>
<evidence type="ECO:0008006" key="4">
    <source>
        <dbReference type="Google" id="ProtNLM"/>
    </source>
</evidence>
<evidence type="ECO:0000256" key="1">
    <source>
        <dbReference type="SAM" id="Phobius"/>
    </source>
</evidence>
<feature type="transmembrane region" description="Helical" evidence="1">
    <location>
        <begin position="189"/>
        <end position="206"/>
    </location>
</feature>
<feature type="transmembrane region" description="Helical" evidence="1">
    <location>
        <begin position="51"/>
        <end position="68"/>
    </location>
</feature>
<organism evidence="2 3">
    <name type="scientific">Akanthomyces lecanii RCEF 1005</name>
    <dbReference type="NCBI Taxonomy" id="1081108"/>
    <lineage>
        <taxon>Eukaryota</taxon>
        <taxon>Fungi</taxon>
        <taxon>Dikarya</taxon>
        <taxon>Ascomycota</taxon>
        <taxon>Pezizomycotina</taxon>
        <taxon>Sordariomycetes</taxon>
        <taxon>Hypocreomycetidae</taxon>
        <taxon>Hypocreales</taxon>
        <taxon>Cordycipitaceae</taxon>
        <taxon>Akanthomyces</taxon>
        <taxon>Cordyceps confragosa</taxon>
    </lineage>
</organism>
<reference evidence="2 3" key="1">
    <citation type="journal article" date="2016" name="Genome Biol. Evol.">
        <title>Divergent and convergent evolution of fungal pathogenicity.</title>
        <authorList>
            <person name="Shang Y."/>
            <person name="Xiao G."/>
            <person name="Zheng P."/>
            <person name="Cen K."/>
            <person name="Zhan S."/>
            <person name="Wang C."/>
        </authorList>
    </citation>
    <scope>NUCLEOTIDE SEQUENCE [LARGE SCALE GENOMIC DNA]</scope>
    <source>
        <strain evidence="2 3">RCEF 1005</strain>
    </source>
</reference>
<dbReference type="InterPro" id="IPR029058">
    <property type="entry name" value="AB_hydrolase_fold"/>
</dbReference>
<name>A0A169YL69_CORDF</name>
<dbReference type="SUPFAM" id="SSF53474">
    <property type="entry name" value="alpha/beta-Hydrolases"/>
    <property type="match status" value="1"/>
</dbReference>
<keyword evidence="1" id="KW-0472">Membrane</keyword>
<gene>
    <name evidence="2" type="ORF">LEL_01846</name>
</gene>
<evidence type="ECO:0000313" key="2">
    <source>
        <dbReference type="EMBL" id="OAA82301.1"/>
    </source>
</evidence>
<keyword evidence="1" id="KW-1133">Transmembrane helix</keyword>
<dbReference type="PANTHER" id="PTHR37471:SF1">
    <property type="entry name" value="AB HYDROLASE-1 DOMAIN-CONTAINING PROTEIN"/>
    <property type="match status" value="1"/>
</dbReference>
<accession>A0A169YL69</accession>
<dbReference type="EMBL" id="AZHF01000001">
    <property type="protein sequence ID" value="OAA82301.1"/>
    <property type="molecule type" value="Genomic_DNA"/>
</dbReference>
<protein>
    <recommendedName>
        <fullName evidence="4">AB hydrolase-1 domain-containing protein</fullName>
    </recommendedName>
</protein>
<comment type="caution">
    <text evidence="2">The sequence shown here is derived from an EMBL/GenBank/DDBJ whole genome shotgun (WGS) entry which is preliminary data.</text>
</comment>
<dbReference type="OrthoDB" id="6431331at2759"/>
<feature type="transmembrane region" description="Helical" evidence="1">
    <location>
        <begin position="12"/>
        <end position="39"/>
    </location>
</feature>
<evidence type="ECO:0000313" key="3">
    <source>
        <dbReference type="Proteomes" id="UP000076881"/>
    </source>
</evidence>
<dbReference type="Proteomes" id="UP000076881">
    <property type="component" value="Unassembled WGS sequence"/>
</dbReference>